<gene>
    <name evidence="6" type="ORF">S03H2_62452</name>
</gene>
<dbReference type="GO" id="GO:0004386">
    <property type="term" value="F:helicase activity"/>
    <property type="evidence" value="ECO:0007669"/>
    <property type="project" value="UniProtKB-KW"/>
</dbReference>
<evidence type="ECO:0000256" key="1">
    <source>
        <dbReference type="ARBA" id="ARBA00022741"/>
    </source>
</evidence>
<dbReference type="InterPro" id="IPR006935">
    <property type="entry name" value="Helicase/UvrB_N"/>
</dbReference>
<comment type="caution">
    <text evidence="6">The sequence shown here is derived from an EMBL/GenBank/DDBJ whole genome shotgun (WGS) entry which is preliminary data.</text>
</comment>
<keyword evidence="1" id="KW-0547">Nucleotide-binding</keyword>
<dbReference type="PANTHER" id="PTHR11274:SF0">
    <property type="entry name" value="GENERAL TRANSCRIPTION AND DNA REPAIR FACTOR IIH HELICASE SUBUNIT XPB"/>
    <property type="match status" value="1"/>
</dbReference>
<evidence type="ECO:0000313" key="6">
    <source>
        <dbReference type="EMBL" id="GAH77507.1"/>
    </source>
</evidence>
<dbReference type="AlphaFoldDB" id="X1I744"/>
<feature type="non-terminal residue" evidence="6">
    <location>
        <position position="233"/>
    </location>
</feature>
<keyword evidence="2" id="KW-0378">Hydrolase</keyword>
<feature type="domain" description="Helicase ATP-binding" evidence="5">
    <location>
        <begin position="1"/>
        <end position="126"/>
    </location>
</feature>
<dbReference type="Gene3D" id="6.10.140.1180">
    <property type="match status" value="1"/>
</dbReference>
<evidence type="ECO:0000256" key="3">
    <source>
        <dbReference type="ARBA" id="ARBA00022806"/>
    </source>
</evidence>
<protein>
    <recommendedName>
        <fullName evidence="5">Helicase ATP-binding domain-containing protein</fullName>
    </recommendedName>
</protein>
<name>X1I744_9ZZZZ</name>
<dbReference type="PROSITE" id="PS51192">
    <property type="entry name" value="HELICASE_ATP_BIND_1"/>
    <property type="match status" value="1"/>
</dbReference>
<dbReference type="GO" id="GO:0005524">
    <property type="term" value="F:ATP binding"/>
    <property type="evidence" value="ECO:0007669"/>
    <property type="project" value="UniProtKB-KW"/>
</dbReference>
<dbReference type="Gene3D" id="3.40.50.300">
    <property type="entry name" value="P-loop containing nucleotide triphosphate hydrolases"/>
    <property type="match status" value="1"/>
</dbReference>
<reference evidence="6" key="1">
    <citation type="journal article" date="2014" name="Front. Microbiol.">
        <title>High frequency of phylogenetically diverse reductive dehalogenase-homologous genes in deep subseafloor sedimentary metagenomes.</title>
        <authorList>
            <person name="Kawai M."/>
            <person name="Futagami T."/>
            <person name="Toyoda A."/>
            <person name="Takaki Y."/>
            <person name="Nishi S."/>
            <person name="Hori S."/>
            <person name="Arai W."/>
            <person name="Tsubouchi T."/>
            <person name="Morono Y."/>
            <person name="Uchiyama I."/>
            <person name="Ito T."/>
            <person name="Fujiyama A."/>
            <person name="Inagaki F."/>
            <person name="Takami H."/>
        </authorList>
    </citation>
    <scope>NUCLEOTIDE SEQUENCE</scope>
    <source>
        <strain evidence="6">Expedition CK06-06</strain>
    </source>
</reference>
<dbReference type="PANTHER" id="PTHR11274">
    <property type="entry name" value="RAD25/XP-B DNA REPAIR HELICASE"/>
    <property type="match status" value="1"/>
</dbReference>
<proteinExistence type="predicted"/>
<dbReference type="Pfam" id="PF04851">
    <property type="entry name" value="ResIII"/>
    <property type="match status" value="1"/>
</dbReference>
<feature type="non-terminal residue" evidence="6">
    <location>
        <position position="1"/>
    </location>
</feature>
<evidence type="ECO:0000256" key="2">
    <source>
        <dbReference type="ARBA" id="ARBA00022801"/>
    </source>
</evidence>
<dbReference type="SUPFAM" id="SSF52540">
    <property type="entry name" value="P-loop containing nucleoside triphosphate hydrolases"/>
    <property type="match status" value="1"/>
</dbReference>
<dbReference type="GO" id="GO:0016787">
    <property type="term" value="F:hydrolase activity"/>
    <property type="evidence" value="ECO:0007669"/>
    <property type="project" value="UniProtKB-KW"/>
</dbReference>
<evidence type="ECO:0000256" key="4">
    <source>
        <dbReference type="ARBA" id="ARBA00022840"/>
    </source>
</evidence>
<keyword evidence="3" id="KW-0347">Helicase</keyword>
<dbReference type="EMBL" id="BARU01040393">
    <property type="protein sequence ID" value="GAH77507.1"/>
    <property type="molecule type" value="Genomic_DNA"/>
</dbReference>
<organism evidence="6">
    <name type="scientific">marine sediment metagenome</name>
    <dbReference type="NCBI Taxonomy" id="412755"/>
    <lineage>
        <taxon>unclassified sequences</taxon>
        <taxon>metagenomes</taxon>
        <taxon>ecological metagenomes</taxon>
    </lineage>
</organism>
<dbReference type="InterPro" id="IPR027417">
    <property type="entry name" value="P-loop_NTPase"/>
</dbReference>
<keyword evidence="4" id="KW-0067">ATP-binding</keyword>
<sequence length="233" mass="26864">IGLKIIEELKQKTLIIVPTKNLLHQWIDHLSKYTSLSKDMVGQVGDNVKEIKEITVTTYDSARLNLNLFRKTFNLVILDEAHHAAAKETIKVLEGLPAKYRLGLTATPDRSDKGEELLFKYIGNPILVAKISDLADNGFIAKYQLKTVKVPLTAEERIQYDKNMGIYRGYLRKRNIKIRSPEDYERYLIFRVNQDIEAKEALDAHRIARNIVYSSQSKLEKIEELLEKHSLDK</sequence>
<evidence type="ECO:0000259" key="5">
    <source>
        <dbReference type="PROSITE" id="PS51192"/>
    </source>
</evidence>
<dbReference type="InterPro" id="IPR050615">
    <property type="entry name" value="ATP-dep_DNA_Helicase"/>
</dbReference>
<dbReference type="InterPro" id="IPR014001">
    <property type="entry name" value="Helicase_ATP-bd"/>
</dbReference>
<dbReference type="GO" id="GO:0003677">
    <property type="term" value="F:DNA binding"/>
    <property type="evidence" value="ECO:0007669"/>
    <property type="project" value="InterPro"/>
</dbReference>
<accession>X1I744</accession>